<dbReference type="Gene3D" id="2.30.110.10">
    <property type="entry name" value="Electron Transport, Fmn-binding Protein, Chain A"/>
    <property type="match status" value="1"/>
</dbReference>
<comment type="caution">
    <text evidence="2">The sequence shown here is derived from an EMBL/GenBank/DDBJ whole genome shotgun (WGS) entry which is preliminary data.</text>
</comment>
<evidence type="ECO:0000256" key="1">
    <source>
        <dbReference type="SAM" id="MobiDB-lite"/>
    </source>
</evidence>
<keyword evidence="3" id="KW-1185">Reference proteome</keyword>
<proteinExistence type="predicted"/>
<dbReference type="Proteomes" id="UP000812277">
    <property type="component" value="Unassembled WGS sequence"/>
</dbReference>
<dbReference type="PANTHER" id="PTHR34071:SF2">
    <property type="entry name" value="FLAVIN-NUCLEOTIDE-BINDING PROTEIN"/>
    <property type="match status" value="1"/>
</dbReference>
<dbReference type="InterPro" id="IPR012349">
    <property type="entry name" value="Split_barrel_FMN-bd"/>
</dbReference>
<dbReference type="RefSeq" id="WP_219871609.1">
    <property type="nucleotide sequence ID" value="NZ_JAHZIJ010000003.1"/>
</dbReference>
<gene>
    <name evidence="2" type="ORF">K0T92_06335</name>
</gene>
<evidence type="ECO:0000313" key="3">
    <source>
        <dbReference type="Proteomes" id="UP000812277"/>
    </source>
</evidence>
<organism evidence="2 3">
    <name type="scientific">Paenibacillus oenotherae</name>
    <dbReference type="NCBI Taxonomy" id="1435645"/>
    <lineage>
        <taxon>Bacteria</taxon>
        <taxon>Bacillati</taxon>
        <taxon>Bacillota</taxon>
        <taxon>Bacilli</taxon>
        <taxon>Bacillales</taxon>
        <taxon>Paenibacillaceae</taxon>
        <taxon>Paenibacillus</taxon>
    </lineage>
</organism>
<dbReference type="InterPro" id="IPR024747">
    <property type="entry name" value="Pyridox_Oxase-rel"/>
</dbReference>
<dbReference type="PANTHER" id="PTHR34071">
    <property type="entry name" value="5-NITROIMIDAZOLE ANTIBIOTICS RESISTANCE PROTEIN, NIMA-FAMILY-RELATED PROTEIN-RELATED"/>
    <property type="match status" value="1"/>
</dbReference>
<dbReference type="SUPFAM" id="SSF50475">
    <property type="entry name" value="FMN-binding split barrel"/>
    <property type="match status" value="1"/>
</dbReference>
<sequence>MFPIRLQKRACTDDFKINHFLIHAQTGFLGLSDGGLPYVVPLNFIWWNETVYFHGATEGRKMSILEQNAQCCFTISEEYGSMTSPVPAHTDTAYMSVMLFGSVELVTGLDEATAAMQQMLDKYVPGYYDTPLTKTHIDRHRSSLGSRTAVLKLKPTSLSAKENERKEERMYYPGKKIGDDYGIGD</sequence>
<name>A0ABS7D3G6_9BACL</name>
<feature type="region of interest" description="Disordered" evidence="1">
    <location>
        <begin position="157"/>
        <end position="185"/>
    </location>
</feature>
<protein>
    <submittedName>
        <fullName evidence="2">Pyridoxamine 5'-phosphate oxidase family protein</fullName>
    </submittedName>
</protein>
<dbReference type="EMBL" id="JAHZIJ010000003">
    <property type="protein sequence ID" value="MBW7474356.1"/>
    <property type="molecule type" value="Genomic_DNA"/>
</dbReference>
<accession>A0ABS7D3G6</accession>
<feature type="compositionally biased region" description="Basic and acidic residues" evidence="1">
    <location>
        <begin position="161"/>
        <end position="170"/>
    </location>
</feature>
<reference evidence="2 3" key="1">
    <citation type="submission" date="2021-07" db="EMBL/GenBank/DDBJ databases">
        <title>Paenibacillus radiodurans sp. nov., isolated from the southeastern edge of Tengger Desert.</title>
        <authorList>
            <person name="Zhang G."/>
        </authorList>
    </citation>
    <scope>NUCLEOTIDE SEQUENCE [LARGE SCALE GENOMIC DNA]</scope>
    <source>
        <strain evidence="2 3">DT7-4</strain>
    </source>
</reference>
<evidence type="ECO:0000313" key="2">
    <source>
        <dbReference type="EMBL" id="MBW7474356.1"/>
    </source>
</evidence>
<dbReference type="Pfam" id="PF12900">
    <property type="entry name" value="Pyridox_ox_2"/>
    <property type="match status" value="1"/>
</dbReference>